<dbReference type="OrthoDB" id="3742900at2"/>
<dbReference type="GO" id="GO:0009055">
    <property type="term" value="F:electron transfer activity"/>
    <property type="evidence" value="ECO:0007669"/>
    <property type="project" value="InterPro"/>
</dbReference>
<feature type="transmembrane region" description="Helical" evidence="5">
    <location>
        <begin position="354"/>
        <end position="379"/>
    </location>
</feature>
<keyword evidence="5" id="KW-0812">Transmembrane</keyword>
<keyword evidence="8" id="KW-1185">Reference proteome</keyword>
<accession>Q83GZ3</accession>
<feature type="transmembrane region" description="Helical" evidence="5">
    <location>
        <begin position="6"/>
        <end position="35"/>
    </location>
</feature>
<organism evidence="7 8">
    <name type="scientific">Tropheryma whipplei (strain Twist)</name>
    <name type="common">Whipple's bacillus</name>
    <dbReference type="NCBI Taxonomy" id="203267"/>
    <lineage>
        <taxon>Bacteria</taxon>
        <taxon>Bacillati</taxon>
        <taxon>Actinomycetota</taxon>
        <taxon>Actinomycetes</taxon>
        <taxon>Micrococcales</taxon>
        <taxon>Tropherymataceae</taxon>
        <taxon>Tropheryma</taxon>
    </lineage>
</organism>
<feature type="transmembrane region" description="Helical" evidence="5">
    <location>
        <begin position="243"/>
        <end position="264"/>
    </location>
</feature>
<evidence type="ECO:0000259" key="6">
    <source>
        <dbReference type="PROSITE" id="PS51007"/>
    </source>
</evidence>
<dbReference type="KEGG" id="twh:TWT_082"/>
<evidence type="ECO:0000313" key="8">
    <source>
        <dbReference type="Proteomes" id="UP000002200"/>
    </source>
</evidence>
<dbReference type="EMBL" id="AE014184">
    <property type="protein sequence ID" value="AAO44179.1"/>
    <property type="molecule type" value="Genomic_DNA"/>
</dbReference>
<dbReference type="Proteomes" id="UP000002200">
    <property type="component" value="Chromosome"/>
</dbReference>
<evidence type="ECO:0000256" key="1">
    <source>
        <dbReference type="ARBA" id="ARBA00022723"/>
    </source>
</evidence>
<evidence type="ECO:0000313" key="7">
    <source>
        <dbReference type="EMBL" id="AAO44179.1"/>
    </source>
</evidence>
<feature type="transmembrane region" description="Helical" evidence="5">
    <location>
        <begin position="284"/>
        <end position="305"/>
    </location>
</feature>
<dbReference type="HOGENOM" id="CLU_551995_0_0_11"/>
<feature type="region of interest" description="Disordered" evidence="4">
    <location>
        <begin position="473"/>
        <end position="494"/>
    </location>
</feature>
<feature type="transmembrane region" description="Helical" evidence="5">
    <location>
        <begin position="102"/>
        <end position="122"/>
    </location>
</feature>
<feature type="domain" description="Cytochrome c" evidence="6">
    <location>
        <begin position="437"/>
        <end position="494"/>
    </location>
</feature>
<name>Q83GZ3_TROWT</name>
<keyword evidence="5" id="KW-1133">Transmembrane helix</keyword>
<protein>
    <recommendedName>
        <fullName evidence="6">Cytochrome c domain-containing protein</fullName>
    </recommendedName>
</protein>
<dbReference type="AlphaFoldDB" id="Q83GZ3"/>
<feature type="transmembrane region" description="Helical" evidence="5">
    <location>
        <begin position="218"/>
        <end position="236"/>
    </location>
</feature>
<gene>
    <name evidence="7" type="ordered locus">TWT_082</name>
</gene>
<dbReference type="STRING" id="203267.TWT_082"/>
<proteinExistence type="predicted"/>
<dbReference type="GO" id="GO:0046872">
    <property type="term" value="F:metal ion binding"/>
    <property type="evidence" value="ECO:0007669"/>
    <property type="project" value="UniProtKB-KW"/>
</dbReference>
<keyword evidence="5" id="KW-0472">Membrane</keyword>
<dbReference type="InterPro" id="IPR045931">
    <property type="entry name" value="DUF6350"/>
</dbReference>
<feature type="transmembrane region" description="Helical" evidence="5">
    <location>
        <begin position="134"/>
        <end position="154"/>
    </location>
</feature>
<evidence type="ECO:0000256" key="2">
    <source>
        <dbReference type="ARBA" id="ARBA00023004"/>
    </source>
</evidence>
<evidence type="ECO:0000256" key="5">
    <source>
        <dbReference type="SAM" id="Phobius"/>
    </source>
</evidence>
<dbReference type="PROSITE" id="PS51007">
    <property type="entry name" value="CYTC"/>
    <property type="match status" value="1"/>
</dbReference>
<keyword evidence="1 3" id="KW-0479">Metal-binding</keyword>
<dbReference type="Pfam" id="PF19877">
    <property type="entry name" value="DUF6350"/>
    <property type="match status" value="1"/>
</dbReference>
<feature type="transmembrane region" description="Helical" evidence="5">
    <location>
        <begin position="317"/>
        <end position="339"/>
    </location>
</feature>
<keyword evidence="2 3" id="KW-0408">Iron</keyword>
<evidence type="ECO:0000256" key="3">
    <source>
        <dbReference type="PROSITE-ProRule" id="PRU00433"/>
    </source>
</evidence>
<evidence type="ECO:0000256" key="4">
    <source>
        <dbReference type="SAM" id="MobiDB-lite"/>
    </source>
</evidence>
<dbReference type="RefSeq" id="WP_011102333.1">
    <property type="nucleotide sequence ID" value="NC_004572.3"/>
</dbReference>
<dbReference type="InterPro" id="IPR009056">
    <property type="entry name" value="Cyt_c-like_dom"/>
</dbReference>
<reference evidence="7 8" key="1">
    <citation type="journal article" date="2003" name="Genome Res.">
        <title>Tropheryma whipplei twist: a human pathogenic Actinobacteria with a reduced genome.</title>
        <authorList>
            <person name="Raoult D."/>
            <person name="Ogata H."/>
            <person name="Audic S."/>
            <person name="Robert C."/>
            <person name="Suhre K."/>
            <person name="Drancourt M."/>
            <person name="Claverie J.-M."/>
        </authorList>
    </citation>
    <scope>NUCLEOTIDE SEQUENCE [LARGE SCALE GENOMIC DNA]</scope>
    <source>
        <strain evidence="7 8">Twist</strain>
    </source>
</reference>
<feature type="transmembrane region" description="Helical" evidence="5">
    <location>
        <begin position="70"/>
        <end position="90"/>
    </location>
</feature>
<dbReference type="GO" id="GO:0020037">
    <property type="term" value="F:heme binding"/>
    <property type="evidence" value="ECO:0007669"/>
    <property type="project" value="InterPro"/>
</dbReference>
<keyword evidence="3" id="KW-0349">Heme</keyword>
<sequence length="494" mass="54607">MKVLPLLFVTALDACFAVVTPILIPLVVLLVSWIFSDNLYGPFSYRLEGALAIWGAGFGVPVRVLRPLEFSVSVIPLSMTLVTMLISLRLARRCVLFGRRILLFVIASIAYVITAMVILSFVHWELVTLDPVKVIFFGLFLYISFALLASEILINRNHSRIVTPIIRLHAPKWLRELAGLSMRCAIMLLLLQLSLASMVFAGLQFLHTFDTVQIYNSMHAGIVGLISITLLQLAFLPNFLIWIISWQVGAGFYIGGLHFGGFSIDHGDYSLPLVPVFASLPAQNFPLMGNIILTTVCVIPVGIWLMKNRSISFSFGWKLVIGFSGVVLATLSLVFLSYLSGGSISPRQSVGIDLLLLFLLSFADIFCGVLVGVVIGIIFKPYTAYERIKTPRVWEYLAHLPSRASSLLPIFGRPNANKASVSKASVSKTTELNTGNTPETSGRSVFTAVYFWRTICRVCHVKRLWGKQSKVDPAIKGKSRNKPGLGVPRMKDLE</sequence>
<feature type="transmembrane region" description="Helical" evidence="5">
    <location>
        <begin position="184"/>
        <end position="206"/>
    </location>
</feature>